<dbReference type="InterPro" id="IPR002320">
    <property type="entry name" value="Thr-tRNA-ligase_IIa"/>
</dbReference>
<dbReference type="Gene3D" id="3.30.930.10">
    <property type="entry name" value="Bira Bifunctional Protein, Domain 2"/>
    <property type="match status" value="1"/>
</dbReference>
<dbReference type="InterPro" id="IPR012675">
    <property type="entry name" value="Beta-grasp_dom_sf"/>
</dbReference>
<feature type="compositionally biased region" description="Basic residues" evidence="13">
    <location>
        <begin position="8"/>
        <end position="20"/>
    </location>
</feature>
<dbReference type="InterPro" id="IPR045864">
    <property type="entry name" value="aa-tRNA-synth_II/BPL/LPL"/>
</dbReference>
<dbReference type="OMA" id="MMNQRLW"/>
<dbReference type="PANTHER" id="PTHR11451:SF46">
    <property type="entry name" value="THREONINE--TRNA LIGASE"/>
    <property type="match status" value="1"/>
</dbReference>
<keyword evidence="8" id="KW-0648">Protein biosynthesis</keyword>
<dbReference type="InterPro" id="IPR018163">
    <property type="entry name" value="Thr/Ala-tRNA-synth_IIc_edit"/>
</dbReference>
<feature type="region of interest" description="Disordered" evidence="13">
    <location>
        <begin position="1"/>
        <end position="22"/>
    </location>
</feature>
<evidence type="ECO:0000256" key="2">
    <source>
        <dbReference type="ARBA" id="ARBA00008226"/>
    </source>
</evidence>
<keyword evidence="9 16" id="KW-0030">Aminoacyl-tRNA synthetase</keyword>
<dbReference type="GO" id="GO:0004829">
    <property type="term" value="F:threonine-tRNA ligase activity"/>
    <property type="evidence" value="ECO:0007669"/>
    <property type="project" value="UniProtKB-EC"/>
</dbReference>
<dbReference type="FunFam" id="3.30.930.10:FF:000019">
    <property type="entry name" value="Threonine--tRNA ligase"/>
    <property type="match status" value="1"/>
</dbReference>
<dbReference type="PROSITE" id="PS51880">
    <property type="entry name" value="TGS"/>
    <property type="match status" value="1"/>
</dbReference>
<dbReference type="PROSITE" id="PS50862">
    <property type="entry name" value="AA_TRNA_LIGASE_II"/>
    <property type="match status" value="1"/>
</dbReference>
<keyword evidence="7" id="KW-0067">ATP-binding</keyword>
<dbReference type="Pfam" id="PF07973">
    <property type="entry name" value="tRNA_SAD"/>
    <property type="match status" value="1"/>
</dbReference>
<comment type="catalytic activity">
    <reaction evidence="11">
        <text>tRNA(Thr) + L-threonine + ATP = L-threonyl-tRNA(Thr) + AMP + diphosphate + H(+)</text>
        <dbReference type="Rhea" id="RHEA:24624"/>
        <dbReference type="Rhea" id="RHEA-COMP:9670"/>
        <dbReference type="Rhea" id="RHEA-COMP:9704"/>
        <dbReference type="ChEBI" id="CHEBI:15378"/>
        <dbReference type="ChEBI" id="CHEBI:30616"/>
        <dbReference type="ChEBI" id="CHEBI:33019"/>
        <dbReference type="ChEBI" id="CHEBI:57926"/>
        <dbReference type="ChEBI" id="CHEBI:78442"/>
        <dbReference type="ChEBI" id="CHEBI:78534"/>
        <dbReference type="ChEBI" id="CHEBI:456215"/>
        <dbReference type="EC" id="6.1.1.3"/>
    </reaction>
</comment>
<dbReference type="GO" id="GO:0006435">
    <property type="term" value="P:threonyl-tRNA aminoacylation"/>
    <property type="evidence" value="ECO:0007669"/>
    <property type="project" value="InterPro"/>
</dbReference>
<accession>A0A0L0D2R9</accession>
<feature type="domain" description="Aminoacyl-transfer RNA synthetases class-II family profile" evidence="14">
    <location>
        <begin position="313"/>
        <end position="614"/>
    </location>
</feature>
<dbReference type="CDD" id="cd01667">
    <property type="entry name" value="TGS_ThrRS"/>
    <property type="match status" value="1"/>
</dbReference>
<evidence type="ECO:0000259" key="15">
    <source>
        <dbReference type="PROSITE" id="PS51880"/>
    </source>
</evidence>
<proteinExistence type="inferred from homology"/>
<dbReference type="STRING" id="461836.A0A0L0D2R9"/>
<dbReference type="Gene3D" id="3.10.20.30">
    <property type="match status" value="1"/>
</dbReference>
<evidence type="ECO:0000256" key="13">
    <source>
        <dbReference type="SAM" id="MobiDB-lite"/>
    </source>
</evidence>
<dbReference type="Gene3D" id="3.40.50.800">
    <property type="entry name" value="Anticodon-binding domain"/>
    <property type="match status" value="1"/>
</dbReference>
<evidence type="ECO:0000313" key="17">
    <source>
        <dbReference type="Proteomes" id="UP000054408"/>
    </source>
</evidence>
<evidence type="ECO:0000256" key="9">
    <source>
        <dbReference type="ARBA" id="ARBA00023146"/>
    </source>
</evidence>
<dbReference type="CDD" id="cd00860">
    <property type="entry name" value="ThrRS_anticodon"/>
    <property type="match status" value="1"/>
</dbReference>
<name>A0A0L0D2R9_THETB</name>
<evidence type="ECO:0000256" key="1">
    <source>
        <dbReference type="ARBA" id="ARBA00004496"/>
    </source>
</evidence>
<dbReference type="RefSeq" id="XP_013760369.1">
    <property type="nucleotide sequence ID" value="XM_013904915.1"/>
</dbReference>
<dbReference type="PRINTS" id="PR01047">
    <property type="entry name" value="TRNASYNTHTHR"/>
</dbReference>
<dbReference type="SMART" id="SM00863">
    <property type="entry name" value="tRNA_SAD"/>
    <property type="match status" value="1"/>
</dbReference>
<dbReference type="InterPro" id="IPR002314">
    <property type="entry name" value="aa-tRNA-synt_IIb"/>
</dbReference>
<dbReference type="OrthoDB" id="5423599at2759"/>
<keyword evidence="17" id="KW-1185">Reference proteome</keyword>
<reference evidence="16 17" key="1">
    <citation type="submission" date="2010-05" db="EMBL/GenBank/DDBJ databases">
        <title>The Genome Sequence of Thecamonas trahens ATCC 50062.</title>
        <authorList>
            <consortium name="The Broad Institute Genome Sequencing Platform"/>
            <person name="Russ C."/>
            <person name="Cuomo C."/>
            <person name="Shea T."/>
            <person name="Young S.K."/>
            <person name="Zeng Q."/>
            <person name="Koehrsen M."/>
            <person name="Haas B."/>
            <person name="Borodovsky M."/>
            <person name="Guigo R."/>
            <person name="Alvarado L."/>
            <person name="Berlin A."/>
            <person name="Bochicchio J."/>
            <person name="Borenstein D."/>
            <person name="Chapman S."/>
            <person name="Chen Z."/>
            <person name="Freedman E."/>
            <person name="Gellesch M."/>
            <person name="Goldberg J."/>
            <person name="Griggs A."/>
            <person name="Gujja S."/>
            <person name="Heilman E."/>
            <person name="Heiman D."/>
            <person name="Hepburn T."/>
            <person name="Howarth C."/>
            <person name="Jen D."/>
            <person name="Larson L."/>
            <person name="Mehta T."/>
            <person name="Park D."/>
            <person name="Pearson M."/>
            <person name="Roberts A."/>
            <person name="Saif S."/>
            <person name="Shenoy N."/>
            <person name="Sisk P."/>
            <person name="Stolte C."/>
            <person name="Sykes S."/>
            <person name="Thomson T."/>
            <person name="Walk T."/>
            <person name="White J."/>
            <person name="Yandava C."/>
            <person name="Burger G."/>
            <person name="Gray M.W."/>
            <person name="Holland P.W.H."/>
            <person name="King N."/>
            <person name="Lang F.B.F."/>
            <person name="Roger A.J."/>
            <person name="Ruiz-Trillo I."/>
            <person name="Lander E."/>
            <person name="Nusbaum C."/>
        </authorList>
    </citation>
    <scope>NUCLEOTIDE SEQUENCE [LARGE SCALE GENOMIC DNA]</scope>
    <source>
        <strain evidence="16 17">ATCC 50062</strain>
    </source>
</reference>
<evidence type="ECO:0000313" key="16">
    <source>
        <dbReference type="EMBL" id="KNC46594.1"/>
    </source>
</evidence>
<keyword evidence="6" id="KW-0547">Nucleotide-binding</keyword>
<evidence type="ECO:0000256" key="4">
    <source>
        <dbReference type="ARBA" id="ARBA00022490"/>
    </source>
</evidence>
<dbReference type="Proteomes" id="UP000054408">
    <property type="component" value="Unassembled WGS sequence"/>
</dbReference>
<evidence type="ECO:0000256" key="6">
    <source>
        <dbReference type="ARBA" id="ARBA00022741"/>
    </source>
</evidence>
<evidence type="ECO:0000256" key="5">
    <source>
        <dbReference type="ARBA" id="ARBA00022598"/>
    </source>
</evidence>
<dbReference type="InterPro" id="IPR047246">
    <property type="entry name" value="ThrRS_anticodon"/>
</dbReference>
<dbReference type="Pfam" id="PF00587">
    <property type="entry name" value="tRNA-synt_2b"/>
    <property type="match status" value="1"/>
</dbReference>
<dbReference type="FunFam" id="3.30.980.10:FF:000005">
    <property type="entry name" value="Threonyl-tRNA synthetase, mitochondrial"/>
    <property type="match status" value="1"/>
</dbReference>
<feature type="domain" description="TGS" evidence="15">
    <location>
        <begin position="51"/>
        <end position="120"/>
    </location>
</feature>
<dbReference type="NCBIfam" id="TIGR00418">
    <property type="entry name" value="thrS"/>
    <property type="match status" value="1"/>
</dbReference>
<organism evidence="16 17">
    <name type="scientific">Thecamonas trahens ATCC 50062</name>
    <dbReference type="NCBI Taxonomy" id="461836"/>
    <lineage>
        <taxon>Eukaryota</taxon>
        <taxon>Apusozoa</taxon>
        <taxon>Apusomonadida</taxon>
        <taxon>Apusomonadidae</taxon>
        <taxon>Thecamonas</taxon>
    </lineage>
</organism>
<evidence type="ECO:0000256" key="7">
    <source>
        <dbReference type="ARBA" id="ARBA00022840"/>
    </source>
</evidence>
<dbReference type="EMBL" id="GL349443">
    <property type="protein sequence ID" value="KNC46594.1"/>
    <property type="molecule type" value="Genomic_DNA"/>
</dbReference>
<comment type="similarity">
    <text evidence="2">Belongs to the class-II aminoacyl-tRNA synthetase family.</text>
</comment>
<dbReference type="Pfam" id="PF03129">
    <property type="entry name" value="HGTP_anticodon"/>
    <property type="match status" value="1"/>
</dbReference>
<evidence type="ECO:0000259" key="14">
    <source>
        <dbReference type="PROSITE" id="PS50862"/>
    </source>
</evidence>
<dbReference type="PANTHER" id="PTHR11451">
    <property type="entry name" value="THREONINE-TRNA LIGASE"/>
    <property type="match status" value="1"/>
</dbReference>
<dbReference type="InterPro" id="IPR012947">
    <property type="entry name" value="tRNA_SAD"/>
</dbReference>
<dbReference type="Gene3D" id="3.30.980.10">
    <property type="entry name" value="Threonyl-trna Synthetase, Chain A, domain 2"/>
    <property type="match status" value="1"/>
</dbReference>
<gene>
    <name evidence="16" type="ORF">AMSG_03031</name>
</gene>
<evidence type="ECO:0000256" key="3">
    <source>
        <dbReference type="ARBA" id="ARBA00013163"/>
    </source>
</evidence>
<evidence type="ECO:0000256" key="8">
    <source>
        <dbReference type="ARBA" id="ARBA00022917"/>
    </source>
</evidence>
<dbReference type="HAMAP" id="MF_00184">
    <property type="entry name" value="Thr_tRNA_synth"/>
    <property type="match status" value="1"/>
</dbReference>
<evidence type="ECO:0000256" key="12">
    <source>
        <dbReference type="ARBA" id="ARBA00072369"/>
    </source>
</evidence>
<dbReference type="GO" id="GO:0005524">
    <property type="term" value="F:ATP binding"/>
    <property type="evidence" value="ECO:0007669"/>
    <property type="project" value="UniProtKB-KW"/>
</dbReference>
<dbReference type="AlphaFoldDB" id="A0A0L0D2R9"/>
<dbReference type="Pfam" id="PF02824">
    <property type="entry name" value="TGS"/>
    <property type="match status" value="1"/>
</dbReference>
<keyword evidence="4" id="KW-0963">Cytoplasm</keyword>
<dbReference type="EC" id="6.1.1.3" evidence="3"/>
<protein>
    <recommendedName>
        <fullName evidence="12">Probable threonine--tRNA ligase, cytoplasmic</fullName>
        <ecNumber evidence="3">6.1.1.3</ecNumber>
    </recommendedName>
    <alternativeName>
        <fullName evidence="10">Threonyl-tRNA synthetase</fullName>
    </alternativeName>
</protein>
<dbReference type="eggNOG" id="KOG1637">
    <property type="taxonomic scope" value="Eukaryota"/>
</dbReference>
<dbReference type="InterPro" id="IPR004095">
    <property type="entry name" value="TGS"/>
</dbReference>
<dbReference type="SUPFAM" id="SSF81271">
    <property type="entry name" value="TGS-like"/>
    <property type="match status" value="1"/>
</dbReference>
<sequence>MADNGGKGGKKKKGGAKGKAVKPLAETPAYVDKRIELFEAAKARQDEWRAGLPDVEIEVKMPDGAVFSKFPVLCHKTTPMEIVKAISSSLAKQVVVASADGAPWDLHRPLEGPVECLKFHKFDSEEGKHAFWHSSAHVLGQALEMIFGGALGIGPALEQGFYYDMALGADGDVGAEAEADGASSSEPELKVAAKTVADADFPVIEAKVKAITKANQPFERVRMEKDEAVAMFGYNKYKQEIINQDIPEGAPITVYRCGPLVDLCRGPHLPSTGLIKAFALTLTSSAYWKGKAENDRMSRVYGISFPKAKQLKEHLALVEKAKKNDHRRLGLDQQLFFFDQLSPGSCFFEPYGARMYNALVDFIKEQYWKRGYEEVITPNVYNHKLWQTSGHWQNYAENMFQFECEHDIYALKPMNCPGHCLVFKHRTRSWRDLPLRLADFGVLHRNELSGALSGLTRVRRFQQDDAHIFCMSSQVQDEVAGVLDMLREVYGVFGFTFELRLSTRPEKFMGEIADWDVAEAQLREALDRFGEPWTINEGDGAFYGPKIDITVMDALRRKHQCATCQLDFQLPKNFDLEFSSENGHERPVMIHRAILGSVERMIAILTESYGGLWPFWLAPRQVAIVPIAAEYNDYAESVRARLHAEHFHVEVDTSTKTLNQKVAIADVAHVNYILIVGGQEAENGTVNLRARGEVEGEGKKRRIKRREVSVDDLITELVALRAARSDDLAALRE</sequence>
<dbReference type="SUPFAM" id="SSF55186">
    <property type="entry name" value="ThrRS/AlaRS common domain"/>
    <property type="match status" value="1"/>
</dbReference>
<comment type="subcellular location">
    <subcellularLocation>
        <location evidence="1">Cytoplasm</location>
    </subcellularLocation>
</comment>
<dbReference type="InterPro" id="IPR036621">
    <property type="entry name" value="Anticodon-bd_dom_sf"/>
</dbReference>
<dbReference type="InterPro" id="IPR033728">
    <property type="entry name" value="ThrRS_core"/>
</dbReference>
<dbReference type="SUPFAM" id="SSF55681">
    <property type="entry name" value="Class II aaRS and biotin synthetases"/>
    <property type="match status" value="1"/>
</dbReference>
<keyword evidence="5" id="KW-0436">Ligase</keyword>
<dbReference type="GO" id="GO:0005739">
    <property type="term" value="C:mitochondrion"/>
    <property type="evidence" value="ECO:0007669"/>
    <property type="project" value="TreeGrafter"/>
</dbReference>
<dbReference type="GeneID" id="25562668"/>
<dbReference type="InterPro" id="IPR004154">
    <property type="entry name" value="Anticodon-bd"/>
</dbReference>
<dbReference type="InterPro" id="IPR012676">
    <property type="entry name" value="TGS-like"/>
</dbReference>
<dbReference type="InterPro" id="IPR006195">
    <property type="entry name" value="aa-tRNA-synth_II"/>
</dbReference>
<evidence type="ECO:0000256" key="11">
    <source>
        <dbReference type="ARBA" id="ARBA00049515"/>
    </source>
</evidence>
<evidence type="ECO:0000256" key="10">
    <source>
        <dbReference type="ARBA" id="ARBA00031900"/>
    </source>
</evidence>
<dbReference type="CDD" id="cd00771">
    <property type="entry name" value="ThrRS_core"/>
    <property type="match status" value="1"/>
</dbReference>
<dbReference type="SUPFAM" id="SSF52954">
    <property type="entry name" value="Class II aaRS ABD-related"/>
    <property type="match status" value="1"/>
</dbReference>